<evidence type="ECO:0000313" key="9">
    <source>
        <dbReference type="Proteomes" id="UP000198948"/>
    </source>
</evidence>
<dbReference type="GO" id="GO:0030420">
    <property type="term" value="P:establishment of competence for transformation"/>
    <property type="evidence" value="ECO:0007669"/>
    <property type="project" value="InterPro"/>
</dbReference>
<evidence type="ECO:0000259" key="7">
    <source>
        <dbReference type="SMART" id="SM00849"/>
    </source>
</evidence>
<dbReference type="NCBIfam" id="TIGR00360">
    <property type="entry name" value="ComEC_N-term"/>
    <property type="match status" value="1"/>
</dbReference>
<dbReference type="PANTHER" id="PTHR30619:SF1">
    <property type="entry name" value="RECOMBINATION PROTEIN 2"/>
    <property type="match status" value="1"/>
</dbReference>
<keyword evidence="3 6" id="KW-0812">Transmembrane</keyword>
<feature type="transmembrane region" description="Helical" evidence="6">
    <location>
        <begin position="236"/>
        <end position="258"/>
    </location>
</feature>
<dbReference type="Pfam" id="PF03772">
    <property type="entry name" value="Competence"/>
    <property type="match status" value="1"/>
</dbReference>
<dbReference type="Pfam" id="PF00753">
    <property type="entry name" value="Lactamase_B"/>
    <property type="match status" value="1"/>
</dbReference>
<dbReference type="InterPro" id="IPR035681">
    <property type="entry name" value="ComA-like_MBL"/>
</dbReference>
<accession>A0A1H9RXB2</accession>
<dbReference type="OrthoDB" id="9761531at2"/>
<protein>
    <submittedName>
        <fullName evidence="8">Competence protein ComEC</fullName>
    </submittedName>
</protein>
<dbReference type="InterPro" id="IPR052159">
    <property type="entry name" value="Competence_DNA_uptake"/>
</dbReference>
<dbReference type="AlphaFoldDB" id="A0A1H9RXB2"/>
<keyword evidence="2" id="KW-1003">Cell membrane</keyword>
<dbReference type="RefSeq" id="WP_092651209.1">
    <property type="nucleotide sequence ID" value="NZ_FOHA01000005.1"/>
</dbReference>
<evidence type="ECO:0000256" key="5">
    <source>
        <dbReference type="ARBA" id="ARBA00023136"/>
    </source>
</evidence>
<dbReference type="NCBIfam" id="TIGR00361">
    <property type="entry name" value="ComEC_Rec2"/>
    <property type="match status" value="1"/>
</dbReference>
<feature type="transmembrane region" description="Helical" evidence="6">
    <location>
        <begin position="482"/>
        <end position="503"/>
    </location>
</feature>
<feature type="transmembrane region" description="Helical" evidence="6">
    <location>
        <begin position="270"/>
        <end position="303"/>
    </location>
</feature>
<feature type="transmembrane region" description="Helical" evidence="6">
    <location>
        <begin position="393"/>
        <end position="419"/>
    </location>
</feature>
<feature type="transmembrane region" description="Helical" evidence="6">
    <location>
        <begin position="425"/>
        <end position="445"/>
    </location>
</feature>
<dbReference type="SUPFAM" id="SSF56281">
    <property type="entry name" value="Metallo-hydrolase/oxidoreductase"/>
    <property type="match status" value="1"/>
</dbReference>
<feature type="transmembrane region" description="Helical" evidence="6">
    <location>
        <begin position="43"/>
        <end position="63"/>
    </location>
</feature>
<dbReference type="Proteomes" id="UP000198948">
    <property type="component" value="Unassembled WGS sequence"/>
</dbReference>
<dbReference type="Gene3D" id="3.60.15.10">
    <property type="entry name" value="Ribonuclease Z/Hydroxyacylglutathione hydrolase-like"/>
    <property type="match status" value="1"/>
</dbReference>
<comment type="subcellular location">
    <subcellularLocation>
        <location evidence="1">Cell membrane</location>
        <topology evidence="1">Multi-pass membrane protein</topology>
    </subcellularLocation>
</comment>
<gene>
    <name evidence="8" type="ORF">SAMN04488559_105101</name>
</gene>
<dbReference type="EMBL" id="FOHA01000005">
    <property type="protein sequence ID" value="SER76549.1"/>
    <property type="molecule type" value="Genomic_DNA"/>
</dbReference>
<feature type="transmembrane region" description="Helical" evidence="6">
    <location>
        <begin position="6"/>
        <end position="36"/>
    </location>
</feature>
<feature type="transmembrane region" description="Helical" evidence="6">
    <location>
        <begin position="362"/>
        <end position="381"/>
    </location>
</feature>
<evidence type="ECO:0000256" key="2">
    <source>
        <dbReference type="ARBA" id="ARBA00022475"/>
    </source>
</evidence>
<dbReference type="SMART" id="SM00849">
    <property type="entry name" value="Lactamase_B"/>
    <property type="match status" value="1"/>
</dbReference>
<feature type="domain" description="Metallo-beta-lactamase" evidence="7">
    <location>
        <begin position="519"/>
        <end position="729"/>
    </location>
</feature>
<sequence>MKGYLIFPGILSLLIVVALFYPNAIFIYLLLLLFLFRLGHTKCLKVISLTIFCGLVVLLVGYFKIYHVSTLLNGTETQLQVQVAPDGIKVNGNLLRLQGSYQTDKGKETLILFYTLANEEEQKAWQKQSDPLQLEVIGTLECPEGNRNRYQFNYQQYLKHQGIQWVMSIDQIKKQQVNQPNWWAFDVRLTKLRIQAIQTLEQKFNQRSFSYIVALVIGNGDFIEPEYKEIQQQLGIVPLFVISGLHIHFLCQFIEYFLLRIGVTKEKSQCLLLVGLLIYGQFVGFGVSVMRVVLIHFFTFLAALLKQRFASLDYFFLALIVSLLYQPQFILNIGFQLSYGVTAIFLLFGYLVQPLSSIKKNLFLSFLASLFSAPILAFHFFEIPLYSMLFNCLLLPFFEWVLIPLCFFLCLVGLCFSATSLVLTLVVQLSNGIFLFLDDLLMFFGKLPYLTFVTGRLSIFTISIYFCGFFGLLIYLYQPKKFYRSISSILVCCLFILVGSIQIKNYFMAGEVMMIDVGQGDAILIRLPNHQGDYLIDTGGQISYEKAAWQIRSNEQSLAKKTLIPYLKSEGITRLETVFITHAHLDHFGALEELSEEIQIDEVVFPKGSDKSSTFSTVLNKLDEKGLQLTPVLAETTYQKQSFSAEILFPFKVETGGNNDSLVLQTTFGTLSWLFVGDLEKEGEAELLKKYPQLKIDVLKIGHHGSKTSSSAAFIEQLQPTYGLISCGKKNRFDHPHKITLDQLLSSQVMIYRTDLQGAIYMKYMPNEHEPFQKILTND</sequence>
<evidence type="ECO:0000256" key="3">
    <source>
        <dbReference type="ARBA" id="ARBA00022692"/>
    </source>
</evidence>
<keyword evidence="9" id="KW-1185">Reference proteome</keyword>
<dbReference type="CDD" id="cd07731">
    <property type="entry name" value="ComA-like_MBL-fold"/>
    <property type="match status" value="1"/>
</dbReference>
<evidence type="ECO:0000313" key="8">
    <source>
        <dbReference type="EMBL" id="SER76549.1"/>
    </source>
</evidence>
<feature type="transmembrane region" description="Helical" evidence="6">
    <location>
        <begin position="337"/>
        <end position="356"/>
    </location>
</feature>
<feature type="transmembrane region" description="Helical" evidence="6">
    <location>
        <begin position="309"/>
        <end position="325"/>
    </location>
</feature>
<dbReference type="InterPro" id="IPR001279">
    <property type="entry name" value="Metallo-B-lactamas"/>
</dbReference>
<dbReference type="InterPro" id="IPR004477">
    <property type="entry name" value="ComEC_N"/>
</dbReference>
<feature type="transmembrane region" description="Helical" evidence="6">
    <location>
        <begin position="457"/>
        <end position="476"/>
    </location>
</feature>
<dbReference type="InterPro" id="IPR036866">
    <property type="entry name" value="RibonucZ/Hydroxyglut_hydro"/>
</dbReference>
<dbReference type="STRING" id="142588.SAMN04488559_105101"/>
<keyword evidence="5 6" id="KW-0472">Membrane</keyword>
<organism evidence="8 9">
    <name type="scientific">Isobaculum melis</name>
    <dbReference type="NCBI Taxonomy" id="142588"/>
    <lineage>
        <taxon>Bacteria</taxon>
        <taxon>Bacillati</taxon>
        <taxon>Bacillota</taxon>
        <taxon>Bacilli</taxon>
        <taxon>Lactobacillales</taxon>
        <taxon>Carnobacteriaceae</taxon>
        <taxon>Isobaculum</taxon>
    </lineage>
</organism>
<proteinExistence type="predicted"/>
<name>A0A1H9RXB2_9LACT</name>
<evidence type="ECO:0000256" key="6">
    <source>
        <dbReference type="SAM" id="Phobius"/>
    </source>
</evidence>
<evidence type="ECO:0000256" key="4">
    <source>
        <dbReference type="ARBA" id="ARBA00022989"/>
    </source>
</evidence>
<reference evidence="8 9" key="1">
    <citation type="submission" date="2016-10" db="EMBL/GenBank/DDBJ databases">
        <authorList>
            <person name="de Groot N.N."/>
        </authorList>
    </citation>
    <scope>NUCLEOTIDE SEQUENCE [LARGE SCALE GENOMIC DNA]</scope>
    <source>
        <strain evidence="8 9">DSM 13760</strain>
    </source>
</reference>
<keyword evidence="4 6" id="KW-1133">Transmembrane helix</keyword>
<evidence type="ECO:0000256" key="1">
    <source>
        <dbReference type="ARBA" id="ARBA00004651"/>
    </source>
</evidence>
<dbReference type="PANTHER" id="PTHR30619">
    <property type="entry name" value="DNA INTERNALIZATION/COMPETENCE PROTEIN COMEC/REC2"/>
    <property type="match status" value="1"/>
</dbReference>
<dbReference type="GO" id="GO:0005886">
    <property type="term" value="C:plasma membrane"/>
    <property type="evidence" value="ECO:0007669"/>
    <property type="project" value="UniProtKB-SubCell"/>
</dbReference>
<dbReference type="InterPro" id="IPR004797">
    <property type="entry name" value="Competence_ComEC/Rec2"/>
</dbReference>